<dbReference type="GO" id="GO:0016712">
    <property type="term" value="F:oxidoreductase activity, acting on paired donors, with incorporation or reduction of molecular oxygen, reduced flavin or flavoprotein as one donor, and incorporation of one atom of oxygen"/>
    <property type="evidence" value="ECO:0007669"/>
    <property type="project" value="UniProtKB-EC"/>
</dbReference>
<keyword evidence="7" id="KW-0479">Metal-binding</keyword>
<keyword evidence="13" id="KW-0472">Membrane</keyword>
<dbReference type="AlphaFoldDB" id="A0A0L7KPY7"/>
<dbReference type="GO" id="GO:0020037">
    <property type="term" value="F:heme binding"/>
    <property type="evidence" value="ECO:0007669"/>
    <property type="project" value="InterPro"/>
</dbReference>
<dbReference type="PANTHER" id="PTHR24292">
    <property type="entry name" value="CYTOCHROME P450"/>
    <property type="match status" value="1"/>
</dbReference>
<keyword evidence="11" id="KW-0408">Iron</keyword>
<evidence type="ECO:0000256" key="4">
    <source>
        <dbReference type="ARBA" id="ARBA00010617"/>
    </source>
</evidence>
<evidence type="ECO:0000256" key="12">
    <source>
        <dbReference type="ARBA" id="ARBA00023033"/>
    </source>
</evidence>
<evidence type="ECO:0000256" key="10">
    <source>
        <dbReference type="ARBA" id="ARBA00023002"/>
    </source>
</evidence>
<dbReference type="EMBL" id="JTDY01007204">
    <property type="protein sequence ID" value="KOB65378.1"/>
    <property type="molecule type" value="Genomic_DNA"/>
</dbReference>
<keyword evidence="16" id="KW-1185">Reference proteome</keyword>
<keyword evidence="12" id="KW-0503">Monooxygenase</keyword>
<evidence type="ECO:0000256" key="3">
    <source>
        <dbReference type="ARBA" id="ARBA00004586"/>
    </source>
</evidence>
<evidence type="ECO:0000256" key="1">
    <source>
        <dbReference type="ARBA" id="ARBA00001971"/>
    </source>
</evidence>
<proteinExistence type="inferred from homology"/>
<comment type="similarity">
    <text evidence="4">Belongs to the cytochrome P450 family.</text>
</comment>
<organism evidence="15 16">
    <name type="scientific">Operophtera brumata</name>
    <name type="common">Winter moth</name>
    <name type="synonym">Phalaena brumata</name>
    <dbReference type="NCBI Taxonomy" id="104452"/>
    <lineage>
        <taxon>Eukaryota</taxon>
        <taxon>Metazoa</taxon>
        <taxon>Ecdysozoa</taxon>
        <taxon>Arthropoda</taxon>
        <taxon>Hexapoda</taxon>
        <taxon>Insecta</taxon>
        <taxon>Pterygota</taxon>
        <taxon>Neoptera</taxon>
        <taxon>Endopterygota</taxon>
        <taxon>Lepidoptera</taxon>
        <taxon>Glossata</taxon>
        <taxon>Ditrysia</taxon>
        <taxon>Geometroidea</taxon>
        <taxon>Geometridae</taxon>
        <taxon>Larentiinae</taxon>
        <taxon>Operophtera</taxon>
    </lineage>
</organism>
<comment type="cofactor">
    <cofactor evidence="1">
        <name>heme</name>
        <dbReference type="ChEBI" id="CHEBI:30413"/>
    </cofactor>
</comment>
<evidence type="ECO:0000256" key="13">
    <source>
        <dbReference type="ARBA" id="ARBA00023136"/>
    </source>
</evidence>
<evidence type="ECO:0000256" key="7">
    <source>
        <dbReference type="ARBA" id="ARBA00022723"/>
    </source>
</evidence>
<dbReference type="PANTHER" id="PTHR24292:SF54">
    <property type="entry name" value="CYP9F3-RELATED"/>
    <property type="match status" value="1"/>
</dbReference>
<evidence type="ECO:0000256" key="5">
    <source>
        <dbReference type="ARBA" id="ARBA00012109"/>
    </source>
</evidence>
<evidence type="ECO:0000256" key="11">
    <source>
        <dbReference type="ARBA" id="ARBA00023004"/>
    </source>
</evidence>
<evidence type="ECO:0000313" key="16">
    <source>
        <dbReference type="Proteomes" id="UP000037510"/>
    </source>
</evidence>
<evidence type="ECO:0000256" key="14">
    <source>
        <dbReference type="ARBA" id="ARBA00047827"/>
    </source>
</evidence>
<comment type="catalytic activity">
    <reaction evidence="14">
        <text>an organic molecule + reduced [NADPH--hemoprotein reductase] + O2 = an alcohol + oxidized [NADPH--hemoprotein reductase] + H2O + H(+)</text>
        <dbReference type="Rhea" id="RHEA:17149"/>
        <dbReference type="Rhea" id="RHEA-COMP:11964"/>
        <dbReference type="Rhea" id="RHEA-COMP:11965"/>
        <dbReference type="ChEBI" id="CHEBI:15377"/>
        <dbReference type="ChEBI" id="CHEBI:15378"/>
        <dbReference type="ChEBI" id="CHEBI:15379"/>
        <dbReference type="ChEBI" id="CHEBI:30879"/>
        <dbReference type="ChEBI" id="CHEBI:57618"/>
        <dbReference type="ChEBI" id="CHEBI:58210"/>
        <dbReference type="ChEBI" id="CHEBI:142491"/>
        <dbReference type="EC" id="1.14.14.1"/>
    </reaction>
</comment>
<evidence type="ECO:0000256" key="8">
    <source>
        <dbReference type="ARBA" id="ARBA00022824"/>
    </source>
</evidence>
<evidence type="ECO:0000313" key="15">
    <source>
        <dbReference type="EMBL" id="KOB65378.1"/>
    </source>
</evidence>
<gene>
    <name evidence="15" type="ORF">OBRU01_16921</name>
</gene>
<accession>A0A0L7KPY7</accession>
<comment type="caution">
    <text evidence="15">The sequence shown here is derived from an EMBL/GenBank/DDBJ whole genome shotgun (WGS) entry which is preliminary data.</text>
</comment>
<reference evidence="15 16" key="1">
    <citation type="journal article" date="2015" name="Genome Biol. Evol.">
        <title>The genome of winter moth (Operophtera brumata) provides a genomic perspective on sexual dimorphism and phenology.</title>
        <authorList>
            <person name="Derks M.F."/>
            <person name="Smit S."/>
            <person name="Salis L."/>
            <person name="Schijlen E."/>
            <person name="Bossers A."/>
            <person name="Mateman C."/>
            <person name="Pijl A.S."/>
            <person name="de Ridder D."/>
            <person name="Groenen M.A."/>
            <person name="Visser M.E."/>
            <person name="Megens H.J."/>
        </authorList>
    </citation>
    <scope>NUCLEOTIDE SEQUENCE [LARGE SCALE GENOMIC DNA]</scope>
    <source>
        <strain evidence="15">WM2013NL</strain>
        <tissue evidence="15">Head and thorax</tissue>
    </source>
</reference>
<keyword evidence="6" id="KW-0349">Heme</keyword>
<dbReference type="GO" id="GO:0005506">
    <property type="term" value="F:iron ion binding"/>
    <property type="evidence" value="ECO:0007669"/>
    <property type="project" value="InterPro"/>
</dbReference>
<dbReference type="EC" id="1.14.14.1" evidence="5"/>
<name>A0A0L7KPY7_OPEBR</name>
<comment type="subcellular location">
    <subcellularLocation>
        <location evidence="3">Endoplasmic reticulum membrane</location>
    </subcellularLocation>
    <subcellularLocation>
        <location evidence="2">Microsome membrane</location>
    </subcellularLocation>
</comment>
<protein>
    <recommendedName>
        <fullName evidence="5">unspecific monooxygenase</fullName>
        <ecNumber evidence="5">1.14.14.1</ecNumber>
    </recommendedName>
</protein>
<keyword evidence="10" id="KW-0560">Oxidoreductase</keyword>
<dbReference type="InterPro" id="IPR050476">
    <property type="entry name" value="Insect_CytP450_Detox"/>
</dbReference>
<dbReference type="GO" id="GO:0005789">
    <property type="term" value="C:endoplasmic reticulum membrane"/>
    <property type="evidence" value="ECO:0007669"/>
    <property type="project" value="UniProtKB-SubCell"/>
</dbReference>
<keyword evidence="8" id="KW-0256">Endoplasmic reticulum</keyword>
<evidence type="ECO:0000256" key="2">
    <source>
        <dbReference type="ARBA" id="ARBA00004524"/>
    </source>
</evidence>
<dbReference type="Proteomes" id="UP000037510">
    <property type="component" value="Unassembled WGS sequence"/>
</dbReference>
<evidence type="ECO:0000256" key="9">
    <source>
        <dbReference type="ARBA" id="ARBA00022848"/>
    </source>
</evidence>
<evidence type="ECO:0000256" key="6">
    <source>
        <dbReference type="ARBA" id="ARBA00022617"/>
    </source>
</evidence>
<dbReference type="InterPro" id="IPR036396">
    <property type="entry name" value="Cyt_P450_sf"/>
</dbReference>
<dbReference type="SUPFAM" id="SSF48264">
    <property type="entry name" value="Cytochrome P450"/>
    <property type="match status" value="1"/>
</dbReference>
<keyword evidence="9" id="KW-0492">Microsome</keyword>
<sequence>MALIKVLHEFEIHLAERTAVPMKIKPSSLVYAADGGVWIKLQKLNNNDTTYDQTRDEVSRVLAKYNGICTYEAQNEMVYLNMILDGIRQGYIQSKMALIKVLHEFEIHLAERTAVPMKIKPSSLVYAADGGVWIKLQKLNNNDTTYDQISEVQSAKTQQ</sequence>